<dbReference type="PROSITE" id="PS51352">
    <property type="entry name" value="THIOREDOXIN_2"/>
    <property type="match status" value="1"/>
</dbReference>
<dbReference type="PROSITE" id="PS51257">
    <property type="entry name" value="PROKAR_LIPOPROTEIN"/>
    <property type="match status" value="1"/>
</dbReference>
<dbReference type="Gene3D" id="3.40.30.10">
    <property type="entry name" value="Glutaredoxin"/>
    <property type="match status" value="1"/>
</dbReference>
<dbReference type="RefSeq" id="WP_123711994.1">
    <property type="nucleotide sequence ID" value="NZ_RKHR01000004.1"/>
</dbReference>
<dbReference type="AlphaFoldDB" id="A0A3N2DMY4"/>
<evidence type="ECO:0000256" key="1">
    <source>
        <dbReference type="ARBA" id="ARBA00023284"/>
    </source>
</evidence>
<comment type="caution">
    <text evidence="4">The sequence shown here is derived from an EMBL/GenBank/DDBJ whole genome shotgun (WGS) entry which is preliminary data.</text>
</comment>
<reference evidence="4 5" key="1">
    <citation type="submission" date="2018-11" db="EMBL/GenBank/DDBJ databases">
        <title>Genomic Encyclopedia of Type Strains, Phase IV (KMG-IV): sequencing the most valuable type-strain genomes for metagenomic binning, comparative biology and taxonomic classification.</title>
        <authorList>
            <person name="Goeker M."/>
        </authorList>
    </citation>
    <scope>NUCLEOTIDE SEQUENCE [LARGE SCALE GENOMIC DNA]</scope>
    <source>
        <strain evidence="4 5">DSM 100316</strain>
    </source>
</reference>
<keyword evidence="2" id="KW-0732">Signal</keyword>
<keyword evidence="5" id="KW-1185">Reference proteome</keyword>
<dbReference type="InterPro" id="IPR036249">
    <property type="entry name" value="Thioredoxin-like_sf"/>
</dbReference>
<dbReference type="EMBL" id="RKHR01000004">
    <property type="protein sequence ID" value="ROS01171.1"/>
    <property type="molecule type" value="Genomic_DNA"/>
</dbReference>
<dbReference type="InterPro" id="IPR000866">
    <property type="entry name" value="AhpC/TSA"/>
</dbReference>
<name>A0A3N2DMY4_9GAMM</name>
<dbReference type="Pfam" id="PF00578">
    <property type="entry name" value="AhpC-TSA"/>
    <property type="match status" value="1"/>
</dbReference>
<dbReference type="GO" id="GO:0015036">
    <property type="term" value="F:disulfide oxidoreductase activity"/>
    <property type="evidence" value="ECO:0007669"/>
    <property type="project" value="UniProtKB-ARBA"/>
</dbReference>
<sequence>MKKPVAAQSLGLLLLLLLTTLSGCDRSMEEHDQTTKSAATRFLDSEGRAWTPADWQAKWLVVNYWATWCGPCRKEVPELNRFDTDYANIAKVVAINFDGTRGEQLREDRQALGIQVTVLADDVANYYQLPRSSVLPVTYIINPKGELKTTLVGPQTAAEIAKHIIEL</sequence>
<dbReference type="GO" id="GO:0016209">
    <property type="term" value="F:antioxidant activity"/>
    <property type="evidence" value="ECO:0007669"/>
    <property type="project" value="InterPro"/>
</dbReference>
<dbReference type="OrthoDB" id="9796554at2"/>
<feature type="domain" description="Thioredoxin" evidence="3">
    <location>
        <begin position="31"/>
        <end position="167"/>
    </location>
</feature>
<keyword evidence="4" id="KW-0413">Isomerase</keyword>
<dbReference type="InterPro" id="IPR017937">
    <property type="entry name" value="Thioredoxin_CS"/>
</dbReference>
<dbReference type="PANTHER" id="PTHR42852">
    <property type="entry name" value="THIOL:DISULFIDE INTERCHANGE PROTEIN DSBE"/>
    <property type="match status" value="1"/>
</dbReference>
<evidence type="ECO:0000256" key="2">
    <source>
        <dbReference type="SAM" id="SignalP"/>
    </source>
</evidence>
<feature type="signal peptide" evidence="2">
    <location>
        <begin position="1"/>
        <end position="23"/>
    </location>
</feature>
<dbReference type="PANTHER" id="PTHR42852:SF13">
    <property type="entry name" value="PROTEIN DIPZ"/>
    <property type="match status" value="1"/>
</dbReference>
<dbReference type="GO" id="GO:0016853">
    <property type="term" value="F:isomerase activity"/>
    <property type="evidence" value="ECO:0007669"/>
    <property type="project" value="UniProtKB-KW"/>
</dbReference>
<dbReference type="Proteomes" id="UP000275394">
    <property type="component" value="Unassembled WGS sequence"/>
</dbReference>
<evidence type="ECO:0000313" key="5">
    <source>
        <dbReference type="Proteomes" id="UP000275394"/>
    </source>
</evidence>
<gene>
    <name evidence="4" type="ORF">EDC56_1599</name>
</gene>
<evidence type="ECO:0000313" key="4">
    <source>
        <dbReference type="EMBL" id="ROS01171.1"/>
    </source>
</evidence>
<evidence type="ECO:0000259" key="3">
    <source>
        <dbReference type="PROSITE" id="PS51352"/>
    </source>
</evidence>
<proteinExistence type="predicted"/>
<dbReference type="SUPFAM" id="SSF52833">
    <property type="entry name" value="Thioredoxin-like"/>
    <property type="match status" value="1"/>
</dbReference>
<dbReference type="PROSITE" id="PS00194">
    <property type="entry name" value="THIOREDOXIN_1"/>
    <property type="match status" value="1"/>
</dbReference>
<accession>A0A3N2DMY4</accession>
<dbReference type="InterPro" id="IPR013766">
    <property type="entry name" value="Thioredoxin_domain"/>
</dbReference>
<keyword evidence="1" id="KW-0676">Redox-active center</keyword>
<dbReference type="InterPro" id="IPR050553">
    <property type="entry name" value="Thioredoxin_ResA/DsbE_sf"/>
</dbReference>
<organism evidence="4 5">
    <name type="scientific">Sinobacterium caligoides</name>
    <dbReference type="NCBI Taxonomy" id="933926"/>
    <lineage>
        <taxon>Bacteria</taxon>
        <taxon>Pseudomonadati</taxon>
        <taxon>Pseudomonadota</taxon>
        <taxon>Gammaproteobacteria</taxon>
        <taxon>Cellvibrionales</taxon>
        <taxon>Spongiibacteraceae</taxon>
        <taxon>Sinobacterium</taxon>
    </lineage>
</organism>
<dbReference type="CDD" id="cd02966">
    <property type="entry name" value="TlpA_like_family"/>
    <property type="match status" value="1"/>
</dbReference>
<feature type="chain" id="PRO_5018017717" evidence="2">
    <location>
        <begin position="24"/>
        <end position="167"/>
    </location>
</feature>
<protein>
    <submittedName>
        <fullName evidence="4">Thiol-disulfide isomerase/thioredoxin</fullName>
    </submittedName>
</protein>